<accession>A0A1Y1YGX8</accession>
<name>A0A1Y1YGX8_9PLEO</name>
<proteinExistence type="predicted"/>
<sequence>MSAWELGLEWQITTNPIQVNSTCLTLLFVVSAVGIPGRLLYGPVAGKFFGPVRTLIPVAFCAAVLSYIWATITFLGGLYVFSVMCRFFSAGIQSLLPAACAGLTSNVKIGVQTNTCFSLIFMACLTGPPLAGLLMQEDHCGVLYAQIFSGSTLWEGSLALVEAKIRRKNLSIS</sequence>
<evidence type="ECO:0000313" key="3">
    <source>
        <dbReference type="Proteomes" id="UP000193144"/>
    </source>
</evidence>
<keyword evidence="1" id="KW-1133">Transmembrane helix</keyword>
<comment type="caution">
    <text evidence="2">The sequence shown here is derived from an EMBL/GenBank/DDBJ whole genome shotgun (WGS) entry which is preliminary data.</text>
</comment>
<protein>
    <recommendedName>
        <fullName evidence="4">Major facilitator superfamily domain-containing protein</fullName>
    </recommendedName>
</protein>
<evidence type="ECO:0000256" key="1">
    <source>
        <dbReference type="SAM" id="Phobius"/>
    </source>
</evidence>
<keyword evidence="1" id="KW-0472">Membrane</keyword>
<dbReference type="SUPFAM" id="SSF103473">
    <property type="entry name" value="MFS general substrate transporter"/>
    <property type="match status" value="1"/>
</dbReference>
<feature type="transmembrane region" description="Helical" evidence="1">
    <location>
        <begin position="17"/>
        <end position="35"/>
    </location>
</feature>
<gene>
    <name evidence="2" type="ORF">BCR34DRAFT_497077</name>
</gene>
<dbReference type="InterPro" id="IPR036259">
    <property type="entry name" value="MFS_trans_sf"/>
</dbReference>
<keyword evidence="1" id="KW-0812">Transmembrane</keyword>
<evidence type="ECO:0008006" key="4">
    <source>
        <dbReference type="Google" id="ProtNLM"/>
    </source>
</evidence>
<evidence type="ECO:0000313" key="2">
    <source>
        <dbReference type="EMBL" id="ORX97247.1"/>
    </source>
</evidence>
<dbReference type="OrthoDB" id="6499973at2759"/>
<organism evidence="2 3">
    <name type="scientific">Clohesyomyces aquaticus</name>
    <dbReference type="NCBI Taxonomy" id="1231657"/>
    <lineage>
        <taxon>Eukaryota</taxon>
        <taxon>Fungi</taxon>
        <taxon>Dikarya</taxon>
        <taxon>Ascomycota</taxon>
        <taxon>Pezizomycotina</taxon>
        <taxon>Dothideomycetes</taxon>
        <taxon>Pleosporomycetidae</taxon>
        <taxon>Pleosporales</taxon>
        <taxon>Lindgomycetaceae</taxon>
        <taxon>Clohesyomyces</taxon>
    </lineage>
</organism>
<dbReference type="EMBL" id="MCFA01000238">
    <property type="protein sequence ID" value="ORX97247.1"/>
    <property type="molecule type" value="Genomic_DNA"/>
</dbReference>
<keyword evidence="3" id="KW-1185">Reference proteome</keyword>
<reference evidence="2 3" key="1">
    <citation type="submission" date="2016-07" db="EMBL/GenBank/DDBJ databases">
        <title>Pervasive Adenine N6-methylation of Active Genes in Fungi.</title>
        <authorList>
            <consortium name="DOE Joint Genome Institute"/>
            <person name="Mondo S.J."/>
            <person name="Dannebaum R.O."/>
            <person name="Kuo R.C."/>
            <person name="Labutti K."/>
            <person name="Haridas S."/>
            <person name="Kuo A."/>
            <person name="Salamov A."/>
            <person name="Ahrendt S.R."/>
            <person name="Lipzen A."/>
            <person name="Sullivan W."/>
            <person name="Andreopoulos W.B."/>
            <person name="Clum A."/>
            <person name="Lindquist E."/>
            <person name="Daum C."/>
            <person name="Ramamoorthy G.K."/>
            <person name="Gryganskyi A."/>
            <person name="Culley D."/>
            <person name="Magnuson J.K."/>
            <person name="James T.Y."/>
            <person name="O'Malley M.A."/>
            <person name="Stajich J.E."/>
            <person name="Spatafora J.W."/>
            <person name="Visel A."/>
            <person name="Grigoriev I.V."/>
        </authorList>
    </citation>
    <scope>NUCLEOTIDE SEQUENCE [LARGE SCALE GENOMIC DNA]</scope>
    <source>
        <strain evidence="2 3">CBS 115471</strain>
    </source>
</reference>
<dbReference type="AlphaFoldDB" id="A0A1Y1YGX8"/>
<feature type="transmembrane region" description="Helical" evidence="1">
    <location>
        <begin position="55"/>
        <end position="81"/>
    </location>
</feature>
<dbReference type="Proteomes" id="UP000193144">
    <property type="component" value="Unassembled WGS sequence"/>
</dbReference>